<dbReference type="SUPFAM" id="SSF46955">
    <property type="entry name" value="Putative DNA-binding domain"/>
    <property type="match status" value="1"/>
</dbReference>
<dbReference type="EMBL" id="WKJH01000028">
    <property type="protein sequence ID" value="MRX65760.1"/>
    <property type="molecule type" value="Genomic_DNA"/>
</dbReference>
<dbReference type="InterPro" id="IPR009061">
    <property type="entry name" value="DNA-bd_dom_put_sf"/>
</dbReference>
<dbReference type="RefSeq" id="WP_154368915.1">
    <property type="nucleotide sequence ID" value="NZ_WKJH01000028.1"/>
</dbReference>
<dbReference type="AlphaFoldDB" id="A0A6I2MTF3"/>
<feature type="domain" description="Helix-turn-helix" evidence="1">
    <location>
        <begin position="44"/>
        <end position="91"/>
    </location>
</feature>
<evidence type="ECO:0000313" key="2">
    <source>
        <dbReference type="EMBL" id="MRX65760.1"/>
    </source>
</evidence>
<dbReference type="Gene3D" id="1.10.10.10">
    <property type="entry name" value="Winged helix-like DNA-binding domain superfamily/Winged helix DNA-binding domain"/>
    <property type="match status" value="1"/>
</dbReference>
<dbReference type="Pfam" id="PF12728">
    <property type="entry name" value="HTH_17"/>
    <property type="match status" value="1"/>
</dbReference>
<gene>
    <name evidence="2" type="ORF">GJ691_16530</name>
</gene>
<protein>
    <submittedName>
        <fullName evidence="2">Helix-turn-helix domain-containing protein</fullName>
    </submittedName>
</protein>
<dbReference type="InterPro" id="IPR041657">
    <property type="entry name" value="HTH_17"/>
</dbReference>
<accession>A0A6I2MTF3</accession>
<organism evidence="2 3">
    <name type="scientific">Maribacter luteus</name>
    <dbReference type="NCBI Taxonomy" id="2594478"/>
    <lineage>
        <taxon>Bacteria</taxon>
        <taxon>Pseudomonadati</taxon>
        <taxon>Bacteroidota</taxon>
        <taxon>Flavobacteriia</taxon>
        <taxon>Flavobacteriales</taxon>
        <taxon>Flavobacteriaceae</taxon>
        <taxon>Maribacter</taxon>
    </lineage>
</organism>
<evidence type="ECO:0000259" key="1">
    <source>
        <dbReference type="Pfam" id="PF12728"/>
    </source>
</evidence>
<name>A0A6I2MTF3_9FLAO</name>
<dbReference type="OrthoDB" id="1097811at2"/>
<proteinExistence type="predicted"/>
<dbReference type="InterPro" id="IPR036388">
    <property type="entry name" value="WH-like_DNA-bd_sf"/>
</dbReference>
<keyword evidence="3" id="KW-1185">Reference proteome</keyword>
<sequence length="95" mass="10940">MVKKITQLENVSASDLTRSILDGVEQKIKALEQRLTSKEPPEFLDRKQVAKFLGVSLVTVHEWSKKGILVPFKIGNRVRYKREDIIATMERSRES</sequence>
<comment type="caution">
    <text evidence="2">The sequence shown here is derived from an EMBL/GenBank/DDBJ whole genome shotgun (WGS) entry which is preliminary data.</text>
</comment>
<evidence type="ECO:0000313" key="3">
    <source>
        <dbReference type="Proteomes" id="UP000443153"/>
    </source>
</evidence>
<reference evidence="2 3" key="1">
    <citation type="submission" date="2019-11" db="EMBL/GenBank/DDBJ databases">
        <title>Maribacter lutea sp. nov., a marine bacterium isolated from intertidal sand.</title>
        <authorList>
            <person name="Liu A."/>
        </authorList>
    </citation>
    <scope>NUCLEOTIDE SEQUENCE [LARGE SCALE GENOMIC DNA]</scope>
    <source>
        <strain evidence="2 3">RZ05</strain>
    </source>
</reference>
<dbReference type="Proteomes" id="UP000443153">
    <property type="component" value="Unassembled WGS sequence"/>
</dbReference>